<dbReference type="Gene3D" id="6.10.140.200">
    <property type="match status" value="1"/>
</dbReference>
<evidence type="ECO:0000256" key="3">
    <source>
        <dbReference type="ARBA" id="ARBA00023015"/>
    </source>
</evidence>
<dbReference type="GO" id="GO:0070847">
    <property type="term" value="C:core mediator complex"/>
    <property type="evidence" value="ECO:0007669"/>
    <property type="project" value="TreeGrafter"/>
</dbReference>
<evidence type="ECO:0000256" key="5">
    <source>
        <dbReference type="ARBA" id="ARBA00023242"/>
    </source>
</evidence>
<comment type="subunit">
    <text evidence="6">Component of the Mediator complex.</text>
</comment>
<dbReference type="OrthoDB" id="10253553at2759"/>
<dbReference type="VEuPathDB" id="ToxoDB:CSUI_000437"/>
<dbReference type="GO" id="GO:0003712">
    <property type="term" value="F:transcription coregulator activity"/>
    <property type="evidence" value="ECO:0007669"/>
    <property type="project" value="InterPro"/>
</dbReference>
<sequence>MAVPPSNNPRYVTGFPPPPFFYLEYAPPSPQGKAASNDTSGVAAVSNSDKEAAVRDSQVTGDDKDGRRALAGEGLRSAWKWGGRPPPVPVKDFWSAFGATYSEAYVETTLDSDTKLYYETEEERQGSTGCDIKECARDIDLKEEFKRLYALYVQESLGLLDSLARGGGGGGETQKWRKLVKVHKNLLHILVKLRTFQAEDEVIARLTRQLEKRREAADELRRALSAALDLTTYHEATGG</sequence>
<proteinExistence type="inferred from homology"/>
<dbReference type="PANTHER" id="PTHR21428">
    <property type="entry name" value="MEDIATOR OF RNA POLYMERASE II TRANSCRIPTION SUBUNIT 7"/>
    <property type="match status" value="1"/>
</dbReference>
<organism evidence="8 9">
    <name type="scientific">Cystoisospora suis</name>
    <dbReference type="NCBI Taxonomy" id="483139"/>
    <lineage>
        <taxon>Eukaryota</taxon>
        <taxon>Sar</taxon>
        <taxon>Alveolata</taxon>
        <taxon>Apicomplexa</taxon>
        <taxon>Conoidasida</taxon>
        <taxon>Coccidia</taxon>
        <taxon>Eucoccidiorida</taxon>
        <taxon>Eimeriorina</taxon>
        <taxon>Sarcocystidae</taxon>
        <taxon>Cystoisospora</taxon>
    </lineage>
</organism>
<dbReference type="GeneID" id="94423882"/>
<protein>
    <recommendedName>
        <fullName evidence="6">Mediator of RNA polymerase II transcription subunit 7</fullName>
    </recommendedName>
</protein>
<comment type="similarity">
    <text evidence="2 6">Belongs to the Mediator complex subunit 7 family.</text>
</comment>
<evidence type="ECO:0000256" key="1">
    <source>
        <dbReference type="ARBA" id="ARBA00004123"/>
    </source>
</evidence>
<dbReference type="GO" id="GO:0006357">
    <property type="term" value="P:regulation of transcription by RNA polymerase II"/>
    <property type="evidence" value="ECO:0007669"/>
    <property type="project" value="InterPro"/>
</dbReference>
<dbReference type="GO" id="GO:0016592">
    <property type="term" value="C:mediator complex"/>
    <property type="evidence" value="ECO:0007669"/>
    <property type="project" value="InterPro"/>
</dbReference>
<evidence type="ECO:0000256" key="7">
    <source>
        <dbReference type="SAM" id="MobiDB-lite"/>
    </source>
</evidence>
<evidence type="ECO:0000313" key="9">
    <source>
        <dbReference type="Proteomes" id="UP000221165"/>
    </source>
</evidence>
<dbReference type="InterPro" id="IPR037212">
    <property type="entry name" value="Med7/Med21-like"/>
</dbReference>
<feature type="region of interest" description="Disordered" evidence="7">
    <location>
        <begin position="26"/>
        <end position="68"/>
    </location>
</feature>
<keyword evidence="3 6" id="KW-0805">Transcription regulation</keyword>
<keyword evidence="6" id="KW-0010">Activator</keyword>
<gene>
    <name evidence="8" type="ORF">CSUI_000437</name>
</gene>
<keyword evidence="5 6" id="KW-0539">Nucleus</keyword>
<comment type="subcellular location">
    <subcellularLocation>
        <location evidence="1 6">Nucleus</location>
    </subcellularLocation>
</comment>
<name>A0A2C6LH44_9APIC</name>
<evidence type="ECO:0000256" key="2">
    <source>
        <dbReference type="ARBA" id="ARBA00009994"/>
    </source>
</evidence>
<dbReference type="SUPFAM" id="SSF140718">
    <property type="entry name" value="Mediator hinge subcomplex-like"/>
    <property type="match status" value="1"/>
</dbReference>
<dbReference type="PANTHER" id="PTHR21428:SF11">
    <property type="entry name" value="MEDIATOR OF RNA POLYMERASE II TRANSCRIPTION SUBUNIT 7"/>
    <property type="match status" value="1"/>
</dbReference>
<evidence type="ECO:0000256" key="4">
    <source>
        <dbReference type="ARBA" id="ARBA00023163"/>
    </source>
</evidence>
<reference evidence="8 9" key="1">
    <citation type="journal article" date="2017" name="Int. J. Parasitol.">
        <title>The genome of the protozoan parasite Cystoisospora suis and a reverse vaccinology approach to identify vaccine candidates.</title>
        <authorList>
            <person name="Palmieri N."/>
            <person name="Shrestha A."/>
            <person name="Ruttkowski B."/>
            <person name="Beck T."/>
            <person name="Vogl C."/>
            <person name="Tomley F."/>
            <person name="Blake D.P."/>
            <person name="Joachim A."/>
        </authorList>
    </citation>
    <scope>NUCLEOTIDE SEQUENCE [LARGE SCALE GENOMIC DNA]</scope>
    <source>
        <strain evidence="8 9">Wien I</strain>
    </source>
</reference>
<dbReference type="Pfam" id="PF05983">
    <property type="entry name" value="Med7"/>
    <property type="match status" value="1"/>
</dbReference>
<keyword evidence="4 6" id="KW-0804">Transcription</keyword>
<keyword evidence="9" id="KW-1185">Reference proteome</keyword>
<accession>A0A2C6LH44</accession>
<evidence type="ECO:0000313" key="8">
    <source>
        <dbReference type="EMBL" id="PHJ25696.1"/>
    </source>
</evidence>
<comment type="caution">
    <text evidence="8">The sequence shown here is derived from an EMBL/GenBank/DDBJ whole genome shotgun (WGS) entry which is preliminary data.</text>
</comment>
<dbReference type="EMBL" id="MIGC01000183">
    <property type="protein sequence ID" value="PHJ25696.1"/>
    <property type="molecule type" value="Genomic_DNA"/>
</dbReference>
<evidence type="ECO:0000256" key="6">
    <source>
        <dbReference type="RuleBase" id="RU364060"/>
    </source>
</evidence>
<dbReference type="InterPro" id="IPR044888">
    <property type="entry name" value="Mediatior_Med7_sf"/>
</dbReference>
<dbReference type="Proteomes" id="UP000221165">
    <property type="component" value="Unassembled WGS sequence"/>
</dbReference>
<comment type="function">
    <text evidence="6">Component of the Mediator complex, a coactivator involved in the regulated transcription of nearly all RNA polymerase II-dependent genes. Mediator functions as a bridge to convey information from gene-specific regulatory proteins to the basal RNA polymerase II transcription machinery.</text>
</comment>
<dbReference type="InterPro" id="IPR009244">
    <property type="entry name" value="Mediatior_Med7"/>
</dbReference>
<dbReference type="RefSeq" id="XP_067927342.1">
    <property type="nucleotide sequence ID" value="XM_068060671.1"/>
</dbReference>
<dbReference type="AlphaFoldDB" id="A0A2C6LH44"/>